<evidence type="ECO:0000313" key="1">
    <source>
        <dbReference type="EMBL" id="MFI1459738.1"/>
    </source>
</evidence>
<dbReference type="RefSeq" id="WP_156052191.1">
    <property type="nucleotide sequence ID" value="NZ_JBIRUQ010000001.1"/>
</dbReference>
<organism evidence="1 2">
    <name type="scientific">Nocardia carnea</name>
    <dbReference type="NCBI Taxonomy" id="37328"/>
    <lineage>
        <taxon>Bacteria</taxon>
        <taxon>Bacillati</taxon>
        <taxon>Actinomycetota</taxon>
        <taxon>Actinomycetes</taxon>
        <taxon>Mycobacteriales</taxon>
        <taxon>Nocardiaceae</taxon>
        <taxon>Nocardia</taxon>
    </lineage>
</organism>
<sequence length="60" mass="6167">MGPDPPSTGVDQFLAASVVDRPSADIEILGDPSDRTAGRDEVNDLAAKAPADPGVHQLVN</sequence>
<reference evidence="1 2" key="1">
    <citation type="submission" date="2024-10" db="EMBL/GenBank/DDBJ databases">
        <title>The Natural Products Discovery Center: Release of the First 8490 Sequenced Strains for Exploring Actinobacteria Biosynthetic Diversity.</title>
        <authorList>
            <person name="Kalkreuter E."/>
            <person name="Kautsar S.A."/>
            <person name="Yang D."/>
            <person name="Bader C.D."/>
            <person name="Teijaro C.N."/>
            <person name="Fluegel L."/>
            <person name="Davis C.M."/>
            <person name="Simpson J.R."/>
            <person name="Lauterbach L."/>
            <person name="Steele A.D."/>
            <person name="Gui C."/>
            <person name="Meng S."/>
            <person name="Li G."/>
            <person name="Viehrig K."/>
            <person name="Ye F."/>
            <person name="Su P."/>
            <person name="Kiefer A.F."/>
            <person name="Nichols A."/>
            <person name="Cepeda A.J."/>
            <person name="Yan W."/>
            <person name="Fan B."/>
            <person name="Jiang Y."/>
            <person name="Adhikari A."/>
            <person name="Zheng C.-J."/>
            <person name="Schuster L."/>
            <person name="Cowan T.M."/>
            <person name="Smanski M.J."/>
            <person name="Chevrette M.G."/>
            <person name="De Carvalho L.P.S."/>
            <person name="Shen B."/>
        </authorList>
    </citation>
    <scope>NUCLEOTIDE SEQUENCE [LARGE SCALE GENOMIC DNA]</scope>
    <source>
        <strain evidence="1 2">NPDC020568</strain>
    </source>
</reference>
<protein>
    <submittedName>
        <fullName evidence="1">Uncharacterized protein</fullName>
    </submittedName>
</protein>
<gene>
    <name evidence="1" type="ORF">ACH4WX_03345</name>
</gene>
<accession>A0ABW7TFD2</accession>
<evidence type="ECO:0000313" key="2">
    <source>
        <dbReference type="Proteomes" id="UP001611263"/>
    </source>
</evidence>
<keyword evidence="2" id="KW-1185">Reference proteome</keyword>
<dbReference type="Proteomes" id="UP001611263">
    <property type="component" value="Unassembled WGS sequence"/>
</dbReference>
<proteinExistence type="predicted"/>
<comment type="caution">
    <text evidence="1">The sequence shown here is derived from an EMBL/GenBank/DDBJ whole genome shotgun (WGS) entry which is preliminary data.</text>
</comment>
<dbReference type="GeneID" id="93506014"/>
<dbReference type="EMBL" id="JBIRUQ010000001">
    <property type="protein sequence ID" value="MFI1459738.1"/>
    <property type="molecule type" value="Genomic_DNA"/>
</dbReference>
<name>A0ABW7TFD2_9NOCA</name>